<evidence type="ECO:0000313" key="2">
    <source>
        <dbReference type="Proteomes" id="UP000591131"/>
    </source>
</evidence>
<proteinExistence type="predicted"/>
<comment type="caution">
    <text evidence="1">The sequence shown here is derived from an EMBL/GenBank/DDBJ whole genome shotgun (WGS) entry which is preliminary data.</text>
</comment>
<organism evidence="1 2">
    <name type="scientific">Perkinsus chesapeaki</name>
    <name type="common">Clam parasite</name>
    <name type="synonym">Perkinsus andrewsi</name>
    <dbReference type="NCBI Taxonomy" id="330153"/>
    <lineage>
        <taxon>Eukaryota</taxon>
        <taxon>Sar</taxon>
        <taxon>Alveolata</taxon>
        <taxon>Perkinsozoa</taxon>
        <taxon>Perkinsea</taxon>
        <taxon>Perkinsida</taxon>
        <taxon>Perkinsidae</taxon>
        <taxon>Perkinsus</taxon>
    </lineage>
</organism>
<keyword evidence="2" id="KW-1185">Reference proteome</keyword>
<dbReference type="OrthoDB" id="425947at2759"/>
<evidence type="ECO:0000313" key="1">
    <source>
        <dbReference type="EMBL" id="KAF4653887.1"/>
    </source>
</evidence>
<gene>
    <name evidence="1" type="ORF">FOL47_010240</name>
</gene>
<dbReference type="Proteomes" id="UP000591131">
    <property type="component" value="Unassembled WGS sequence"/>
</dbReference>
<name>A0A7J6L3W6_PERCH</name>
<dbReference type="EMBL" id="JAAPAO010000779">
    <property type="protein sequence ID" value="KAF4653887.1"/>
    <property type="molecule type" value="Genomic_DNA"/>
</dbReference>
<accession>A0A7J6L3W6</accession>
<protein>
    <submittedName>
        <fullName evidence="1">Uncharacterized protein</fullName>
    </submittedName>
</protein>
<dbReference type="AlphaFoldDB" id="A0A7J6L3W6"/>
<sequence>MSKESLSTSEITDFMRAISIACRDDKEKPDGIDKLSSTLLEMDGRCHNLASAVGAMLDLGMQDKAYNLLRKQLRPKEEEPQNPVRRSTKEAVSLIRVMTRLKRCEVGGSSREWWNNIVDELYLDVISGFAELNAQQSLWLLHAIALGGAMRVCPTKELKREVVPLLMTEVLREIRTLPPETVAFALRSCVKLQYWDSDFLAGASKVFLDKMEEEFREILSYFSADKGSLTVMDLIDHRDFLEATAFNSRRQFVHRRSEAFREVKLEAYQARGYPARALSSCLWALTRAGLDSREVAEKAVLCARDRVMEMTPRDATTTVWALARARFRADALKYLTPMLSRCIREKNITSTDKAMLLWTIAEHSSDGLLEDPPWDDFSMLAEAITKDLQTTLINDQFNNSDILVLLLSYSRLSQCGRSPEDSKPAVLALHRAFYGRANSLDVSSLCFGWFLIAVSELSDPALQGPIAMAAAHKVSQLKVSLSPQDASNIILALQKSSGIDEIEKLIREPLRAACLKAIVDEPLLKADNAALCDHLLTMAIAGPEALRLHTDEVKRIVAALGSRMKEFSPQQQVRCFMSLTKMLRRHGKSTECRLLDTITEVASQLAAPVKYSSAVFNPYFYQLYRIPGLKLLHSAGVFDSLSYEARSELWRSASYRQKKGVPRPEKKRDMLGAAVDPRSGLKGLHKKFRTPAANKHSHFQISESKLVEEKTEPDEEELFDKDRIYGGMQPSGRIPAQSFIEQVRRIKEQERKS</sequence>
<reference evidence="1 2" key="1">
    <citation type="submission" date="2020-04" db="EMBL/GenBank/DDBJ databases">
        <title>Perkinsus chesapeaki whole genome sequence.</title>
        <authorList>
            <person name="Bogema D.R."/>
        </authorList>
    </citation>
    <scope>NUCLEOTIDE SEQUENCE [LARGE SCALE GENOMIC DNA]</scope>
    <source>
        <strain evidence="1">ATCC PRA-425</strain>
    </source>
</reference>